<comment type="caution">
    <text evidence="3">The sequence shown here is derived from an EMBL/GenBank/DDBJ whole genome shotgun (WGS) entry which is preliminary data.</text>
</comment>
<dbReference type="EMBL" id="JAUEPN010000008">
    <property type="protein sequence ID" value="KAK3291937.1"/>
    <property type="molecule type" value="Genomic_DNA"/>
</dbReference>
<dbReference type="PANTHER" id="PTHR22767:SF3">
    <property type="entry name" value="N-ALPHA-ACETYLTRANSFERASE 25, NATB AUXILIARY SUBUNIT"/>
    <property type="match status" value="1"/>
</dbReference>
<protein>
    <submittedName>
        <fullName evidence="3">N-acetyltransferase B complex non catalytic subunit-domain-containing protein</fullName>
    </submittedName>
</protein>
<comment type="similarity">
    <text evidence="1">Belongs to the MDM20/NAA25 family.</text>
</comment>
<dbReference type="Pfam" id="PF09797">
    <property type="entry name" value="NatB_MDM20"/>
    <property type="match status" value="1"/>
</dbReference>
<proteinExistence type="inferred from homology"/>
<evidence type="ECO:0000313" key="4">
    <source>
        <dbReference type="Proteomes" id="UP001278766"/>
    </source>
</evidence>
<evidence type="ECO:0000256" key="1">
    <source>
        <dbReference type="ARBA" id="ARBA00006298"/>
    </source>
</evidence>
<feature type="region of interest" description="Disordered" evidence="2">
    <location>
        <begin position="855"/>
        <end position="878"/>
    </location>
</feature>
<name>A0AAE0H8J2_9PEZI</name>
<dbReference type="AlphaFoldDB" id="A0AAE0H8J2"/>
<dbReference type="PANTHER" id="PTHR22767">
    <property type="entry name" value="N-TERMINAL ACETYLTRANSFERASE-RELATED"/>
    <property type="match status" value="1"/>
</dbReference>
<organism evidence="3 4">
    <name type="scientific">Chaetomium fimeti</name>
    <dbReference type="NCBI Taxonomy" id="1854472"/>
    <lineage>
        <taxon>Eukaryota</taxon>
        <taxon>Fungi</taxon>
        <taxon>Dikarya</taxon>
        <taxon>Ascomycota</taxon>
        <taxon>Pezizomycotina</taxon>
        <taxon>Sordariomycetes</taxon>
        <taxon>Sordariomycetidae</taxon>
        <taxon>Sordariales</taxon>
        <taxon>Chaetomiaceae</taxon>
        <taxon>Chaetomium</taxon>
    </lineage>
</organism>
<evidence type="ECO:0000256" key="2">
    <source>
        <dbReference type="SAM" id="MobiDB-lite"/>
    </source>
</evidence>
<sequence length="1041" mass="115189">MSSYRYGRPALKNSVDVQLQTAFSDGNWNTVIRLAAKRAATLKDPYYEAIKMCAESQLDGTAEKCAVLVAIDDLVKNKKTPDIDTIELYEWACRDFFDYEVEYADSLGPLRARWAKANPGSPLALQCVQACLEKWDLVSAQQIATSLDKAYANTADRRYMFWNITLTYLLSISPQCTDASRKVYSLLAVRHLERAADLTDNSAKLESTDRGLITEEEVGLYYRVLHSHGTKEEYISRLKSPKLGAISQLKEGRKLLFCEALDALEAWGEWDLIYNLCREALELGLEGGTSPFFVCDLQTWRKFASAASKVVDSDSALGEVQAILKRYIDIKDTASAMYKKNLSLALLETTFRLPATALNPNHDNNGLSPRVVQIGLFLDQYFERLSAFDDVKGYVAELGFEEIKTLMEDVLPKMLDEDADKARKVVLNALVCRLRYLLSTCPQTLSPQPAAVEGETQDKPFQCRFCTEPTELPCESCLKKLVVNASDAYRQITSDKELVDSIPRLDKDPRLDLALVMGNSLLKLSGLRPRTSDVGQSLWQSVEPRLFLQAVLLLDTQLNETPGDTELRLLLVQLYLLLGCASYAHRLWTPLDVKRTIQDALSPLFFDRISTLSPGLFQGGRPLMEPLRAFYKHNLSDKSPVRIWDAFSAGSYTSILDMINHDSSLRRSCTLMMTLVEERRAIRCYGGKIDCEIEQHPLTENINDDTTLVSKTDYGPFPNLESLHGPPIHEYLRLGPGLSNERSQLAFLSEQYLDLLLYKPPKDYKPAKQTEAALRDREYTLETLSRLSNSLSDFLHQPSTTSRLTPSETTYYSVFSLLSAALLIALSTPRSDPLPKTLSLLTTSIKSALTTLRSTFPSSPTNTATPTTTTTTTPTPVTTTAYPALTSLPILSSIRDTALAVRHSAAFVAAAHDRELARDRSGRSGVHRDALAEMRALDAAAGKALGEARGCVLRLKEALGEAGWMDRVLEVVFPEEGDVLPEGGEGGDKGDGGGGVGVGVGVVGKAVEEVVGGRAGAEEWAGKVVESWREGVKGWGMVRME</sequence>
<dbReference type="GO" id="GO:0031416">
    <property type="term" value="C:NatB complex"/>
    <property type="evidence" value="ECO:0007669"/>
    <property type="project" value="TreeGrafter"/>
</dbReference>
<accession>A0AAE0H8J2</accession>
<gene>
    <name evidence="3" type="ORF">B0H64DRAFT_348346</name>
</gene>
<dbReference type="RefSeq" id="XP_062655451.1">
    <property type="nucleotide sequence ID" value="XM_062801385.1"/>
</dbReference>
<dbReference type="GeneID" id="87838333"/>
<reference evidence="3" key="1">
    <citation type="journal article" date="2023" name="Mol. Phylogenet. Evol.">
        <title>Genome-scale phylogeny and comparative genomics of the fungal order Sordariales.</title>
        <authorList>
            <person name="Hensen N."/>
            <person name="Bonometti L."/>
            <person name="Westerberg I."/>
            <person name="Brannstrom I.O."/>
            <person name="Guillou S."/>
            <person name="Cros-Aarteil S."/>
            <person name="Calhoun S."/>
            <person name="Haridas S."/>
            <person name="Kuo A."/>
            <person name="Mondo S."/>
            <person name="Pangilinan J."/>
            <person name="Riley R."/>
            <person name="LaButti K."/>
            <person name="Andreopoulos B."/>
            <person name="Lipzen A."/>
            <person name="Chen C."/>
            <person name="Yan M."/>
            <person name="Daum C."/>
            <person name="Ng V."/>
            <person name="Clum A."/>
            <person name="Steindorff A."/>
            <person name="Ohm R.A."/>
            <person name="Martin F."/>
            <person name="Silar P."/>
            <person name="Natvig D.O."/>
            <person name="Lalanne C."/>
            <person name="Gautier V."/>
            <person name="Ament-Velasquez S.L."/>
            <person name="Kruys A."/>
            <person name="Hutchinson M.I."/>
            <person name="Powell A.J."/>
            <person name="Barry K."/>
            <person name="Miller A.N."/>
            <person name="Grigoriev I.V."/>
            <person name="Debuchy R."/>
            <person name="Gladieux P."/>
            <person name="Hiltunen Thoren M."/>
            <person name="Johannesson H."/>
        </authorList>
    </citation>
    <scope>NUCLEOTIDE SEQUENCE</scope>
    <source>
        <strain evidence="3">CBS 168.71</strain>
    </source>
</reference>
<reference evidence="3" key="2">
    <citation type="submission" date="2023-06" db="EMBL/GenBank/DDBJ databases">
        <authorList>
            <consortium name="Lawrence Berkeley National Laboratory"/>
            <person name="Haridas S."/>
            <person name="Hensen N."/>
            <person name="Bonometti L."/>
            <person name="Westerberg I."/>
            <person name="Brannstrom I.O."/>
            <person name="Guillou S."/>
            <person name="Cros-Aarteil S."/>
            <person name="Calhoun S."/>
            <person name="Kuo A."/>
            <person name="Mondo S."/>
            <person name="Pangilinan J."/>
            <person name="Riley R."/>
            <person name="Labutti K."/>
            <person name="Andreopoulos B."/>
            <person name="Lipzen A."/>
            <person name="Chen C."/>
            <person name="Yanf M."/>
            <person name="Daum C."/>
            <person name="Ng V."/>
            <person name="Clum A."/>
            <person name="Steindorff A."/>
            <person name="Ohm R."/>
            <person name="Martin F."/>
            <person name="Silar P."/>
            <person name="Natvig D."/>
            <person name="Lalanne C."/>
            <person name="Gautier V."/>
            <person name="Ament-Velasquez S.L."/>
            <person name="Kruys A."/>
            <person name="Hutchinson M.I."/>
            <person name="Powell A.J."/>
            <person name="Barry K."/>
            <person name="Miller A.N."/>
            <person name="Grigoriev I.V."/>
            <person name="Debuchy R."/>
            <person name="Gladieux P."/>
            <person name="Thoren M.H."/>
            <person name="Johannesson H."/>
        </authorList>
    </citation>
    <scope>NUCLEOTIDE SEQUENCE</scope>
    <source>
        <strain evidence="3">CBS 168.71</strain>
    </source>
</reference>
<dbReference type="Proteomes" id="UP001278766">
    <property type="component" value="Unassembled WGS sequence"/>
</dbReference>
<keyword evidence="4" id="KW-1185">Reference proteome</keyword>
<dbReference type="InterPro" id="IPR019183">
    <property type="entry name" value="NAA25_NatB_aux_su"/>
</dbReference>
<evidence type="ECO:0000313" key="3">
    <source>
        <dbReference type="EMBL" id="KAK3291937.1"/>
    </source>
</evidence>